<name>A0A4R6BRW7_9STAP</name>
<evidence type="ECO:0000313" key="2">
    <source>
        <dbReference type="Proteomes" id="UP000294802"/>
    </source>
</evidence>
<dbReference type="Proteomes" id="UP000294802">
    <property type="component" value="Unassembled WGS sequence"/>
</dbReference>
<protein>
    <submittedName>
        <fullName evidence="1">Uncharacterized protein</fullName>
    </submittedName>
</protein>
<accession>A0A4R6BRW7</accession>
<keyword evidence="2" id="KW-1185">Reference proteome</keyword>
<evidence type="ECO:0000313" key="1">
    <source>
        <dbReference type="EMBL" id="TDM05026.1"/>
    </source>
</evidence>
<gene>
    <name evidence="1" type="ORF">ERX29_10850</name>
</gene>
<feature type="non-terminal residue" evidence="1">
    <location>
        <position position="1"/>
    </location>
</feature>
<dbReference type="AlphaFoldDB" id="A0A4R6BRW7"/>
<comment type="caution">
    <text evidence="1">The sequence shown here is derived from an EMBL/GenBank/DDBJ whole genome shotgun (WGS) entry which is preliminary data.</text>
</comment>
<dbReference type="EMBL" id="SCWB01000052">
    <property type="protein sequence ID" value="TDM05026.1"/>
    <property type="molecule type" value="Genomic_DNA"/>
</dbReference>
<reference evidence="1 2" key="1">
    <citation type="submission" date="2019-01" db="EMBL/GenBank/DDBJ databases">
        <title>Draft genome sequences of the type strains of six Macrococcus species.</title>
        <authorList>
            <person name="Mazhar S."/>
            <person name="Altermann E."/>
            <person name="Hill C."/>
            <person name="Mcauliffe O."/>
        </authorList>
    </citation>
    <scope>NUCLEOTIDE SEQUENCE [LARGE SCALE GENOMIC DNA]</scope>
    <source>
        <strain evidence="1 2">CCM4815</strain>
    </source>
</reference>
<feature type="non-terminal residue" evidence="1">
    <location>
        <position position="138"/>
    </location>
</feature>
<sequence length="138" mass="16263">DIDMYENNPSHPPDVSRDFYISNSEYVRLKGVFDKAMSQGLDASQPWGYYNPLTNSCVDFAWNAMREAGLHDSFFDGAIYPEWNNKFVDDIYYDFYRRPEFNRELRLENAGVWDKIKKSANDLYIQARNWIAPKDPLV</sequence>
<proteinExistence type="predicted"/>
<organism evidence="1 2">
    <name type="scientific">Macrococcus lamae</name>
    <dbReference type="NCBI Taxonomy" id="198484"/>
    <lineage>
        <taxon>Bacteria</taxon>
        <taxon>Bacillati</taxon>
        <taxon>Bacillota</taxon>
        <taxon>Bacilli</taxon>
        <taxon>Bacillales</taxon>
        <taxon>Staphylococcaceae</taxon>
        <taxon>Macrococcus</taxon>
    </lineage>
</organism>
<dbReference type="RefSeq" id="WP_207999197.1">
    <property type="nucleotide sequence ID" value="NZ_SCWB01000052.1"/>
</dbReference>